<sequence length="88" mass="9690">MLKGLCKTGNTGRAVRFLRLMESRGYEPNIVAYNTILDCLCKNGLLKEALDLFSEVKVKGIRPDIFTYTCLIHGMCFGPAGGGNKAFE</sequence>
<dbReference type="Gramene" id="KJB61758">
    <property type="protein sequence ID" value="KJB61758"/>
    <property type="gene ID" value="B456_009G378300"/>
</dbReference>
<dbReference type="NCBIfam" id="TIGR00756">
    <property type="entry name" value="PPR"/>
    <property type="match status" value="2"/>
</dbReference>
<dbReference type="AlphaFoldDB" id="A0A0D2SF22"/>
<protein>
    <recommendedName>
        <fullName evidence="6">Pentacotripeptide-repeat region of PRORP domain-containing protein</fullName>
    </recommendedName>
</protein>
<dbReference type="InterPro" id="IPR002885">
    <property type="entry name" value="PPR_rpt"/>
</dbReference>
<dbReference type="Pfam" id="PF01535">
    <property type="entry name" value="PPR"/>
    <property type="match status" value="1"/>
</dbReference>
<proteinExistence type="inferred from homology"/>
<feature type="repeat" description="PPR" evidence="3">
    <location>
        <begin position="1"/>
        <end position="28"/>
    </location>
</feature>
<dbReference type="InterPro" id="IPR011990">
    <property type="entry name" value="TPR-like_helical_dom_sf"/>
</dbReference>
<dbReference type="Pfam" id="PF13041">
    <property type="entry name" value="PPR_2"/>
    <property type="match status" value="1"/>
</dbReference>
<keyword evidence="2" id="KW-0677">Repeat</keyword>
<dbReference type="eggNOG" id="KOG4197">
    <property type="taxonomic scope" value="Eukaryota"/>
</dbReference>
<organism evidence="4 5">
    <name type="scientific">Gossypium raimondii</name>
    <name type="common">Peruvian cotton</name>
    <name type="synonym">Gossypium klotzschianum subsp. raimondii</name>
    <dbReference type="NCBI Taxonomy" id="29730"/>
    <lineage>
        <taxon>Eukaryota</taxon>
        <taxon>Viridiplantae</taxon>
        <taxon>Streptophyta</taxon>
        <taxon>Embryophyta</taxon>
        <taxon>Tracheophyta</taxon>
        <taxon>Spermatophyta</taxon>
        <taxon>Magnoliopsida</taxon>
        <taxon>eudicotyledons</taxon>
        <taxon>Gunneridae</taxon>
        <taxon>Pentapetalae</taxon>
        <taxon>rosids</taxon>
        <taxon>malvids</taxon>
        <taxon>Malvales</taxon>
        <taxon>Malvaceae</taxon>
        <taxon>Malvoideae</taxon>
        <taxon>Gossypium</taxon>
    </lineage>
</organism>
<comment type="similarity">
    <text evidence="1">Belongs to the PPR family. P subfamily.</text>
</comment>
<evidence type="ECO:0000256" key="3">
    <source>
        <dbReference type="PROSITE-ProRule" id="PRU00708"/>
    </source>
</evidence>
<reference evidence="4 5" key="1">
    <citation type="journal article" date="2012" name="Nature">
        <title>Repeated polyploidization of Gossypium genomes and the evolution of spinnable cotton fibres.</title>
        <authorList>
            <person name="Paterson A.H."/>
            <person name="Wendel J.F."/>
            <person name="Gundlach H."/>
            <person name="Guo H."/>
            <person name="Jenkins J."/>
            <person name="Jin D."/>
            <person name="Llewellyn D."/>
            <person name="Showmaker K.C."/>
            <person name="Shu S."/>
            <person name="Udall J."/>
            <person name="Yoo M.J."/>
            <person name="Byers R."/>
            <person name="Chen W."/>
            <person name="Doron-Faigenboim A."/>
            <person name="Duke M.V."/>
            <person name="Gong L."/>
            <person name="Grimwood J."/>
            <person name="Grover C."/>
            <person name="Grupp K."/>
            <person name="Hu G."/>
            <person name="Lee T.H."/>
            <person name="Li J."/>
            <person name="Lin L."/>
            <person name="Liu T."/>
            <person name="Marler B.S."/>
            <person name="Page J.T."/>
            <person name="Roberts A.W."/>
            <person name="Romanel E."/>
            <person name="Sanders W.S."/>
            <person name="Szadkowski E."/>
            <person name="Tan X."/>
            <person name="Tang H."/>
            <person name="Xu C."/>
            <person name="Wang J."/>
            <person name="Wang Z."/>
            <person name="Zhang D."/>
            <person name="Zhang L."/>
            <person name="Ashrafi H."/>
            <person name="Bedon F."/>
            <person name="Bowers J.E."/>
            <person name="Brubaker C.L."/>
            <person name="Chee P.W."/>
            <person name="Das S."/>
            <person name="Gingle A.R."/>
            <person name="Haigler C.H."/>
            <person name="Harker D."/>
            <person name="Hoffmann L.V."/>
            <person name="Hovav R."/>
            <person name="Jones D.C."/>
            <person name="Lemke C."/>
            <person name="Mansoor S."/>
            <person name="ur Rahman M."/>
            <person name="Rainville L.N."/>
            <person name="Rambani A."/>
            <person name="Reddy U.K."/>
            <person name="Rong J.K."/>
            <person name="Saranga Y."/>
            <person name="Scheffler B.E."/>
            <person name="Scheffler J.A."/>
            <person name="Stelly D.M."/>
            <person name="Triplett B.A."/>
            <person name="Van Deynze A."/>
            <person name="Vaslin M.F."/>
            <person name="Waghmare V.N."/>
            <person name="Walford S.A."/>
            <person name="Wright R.J."/>
            <person name="Zaki E.A."/>
            <person name="Zhang T."/>
            <person name="Dennis E.S."/>
            <person name="Mayer K.F."/>
            <person name="Peterson D.G."/>
            <person name="Rokhsar D.S."/>
            <person name="Wang X."/>
            <person name="Schmutz J."/>
        </authorList>
    </citation>
    <scope>NUCLEOTIDE SEQUENCE [LARGE SCALE GENOMIC DNA]</scope>
</reference>
<evidence type="ECO:0000313" key="5">
    <source>
        <dbReference type="Proteomes" id="UP000032304"/>
    </source>
</evidence>
<dbReference type="EMBL" id="CM001748">
    <property type="protein sequence ID" value="KJB61758.1"/>
    <property type="molecule type" value="Genomic_DNA"/>
</dbReference>
<gene>
    <name evidence="4" type="ORF">B456_009G378300</name>
</gene>
<accession>A0A0D2SF22</accession>
<dbReference type="Gene3D" id="1.25.40.10">
    <property type="entry name" value="Tetratricopeptide repeat domain"/>
    <property type="match status" value="1"/>
</dbReference>
<feature type="repeat" description="PPR" evidence="3">
    <location>
        <begin position="29"/>
        <end position="63"/>
    </location>
</feature>
<evidence type="ECO:0000313" key="4">
    <source>
        <dbReference type="EMBL" id="KJB61758.1"/>
    </source>
</evidence>
<dbReference type="PROSITE" id="PS51375">
    <property type="entry name" value="PPR"/>
    <property type="match status" value="2"/>
</dbReference>
<evidence type="ECO:0000256" key="2">
    <source>
        <dbReference type="ARBA" id="ARBA00022737"/>
    </source>
</evidence>
<dbReference type="OMA" id="AMSCMAR"/>
<dbReference type="PANTHER" id="PTHR47941">
    <property type="entry name" value="PENTATRICOPEPTIDE REPEAT-CONTAINING PROTEIN 3, MITOCHONDRIAL"/>
    <property type="match status" value="1"/>
</dbReference>
<evidence type="ECO:0000256" key="1">
    <source>
        <dbReference type="ARBA" id="ARBA00007626"/>
    </source>
</evidence>
<name>A0A0D2SF22_GOSRA</name>
<keyword evidence="5" id="KW-1185">Reference proteome</keyword>
<evidence type="ECO:0008006" key="6">
    <source>
        <dbReference type="Google" id="ProtNLM"/>
    </source>
</evidence>
<dbReference type="Proteomes" id="UP000032304">
    <property type="component" value="Chromosome 9"/>
</dbReference>